<dbReference type="OrthoDB" id="1912039at2759"/>
<dbReference type="OMA" id="GKEAPRM"/>
<comment type="caution">
    <text evidence="3">The sequence shown here is derived from an EMBL/GenBank/DDBJ whole genome shotgun (WGS) entry which is preliminary data.</text>
</comment>
<dbReference type="PANTHER" id="PTHR35460">
    <property type="entry name" value="TRNA LIGASE 1"/>
    <property type="match status" value="1"/>
</dbReference>
<dbReference type="GO" id="GO:0006388">
    <property type="term" value="P:tRNA splicing, via endonucleolytic cleavage and ligation"/>
    <property type="evidence" value="ECO:0007669"/>
    <property type="project" value="InterPro"/>
</dbReference>
<evidence type="ECO:0000313" key="4">
    <source>
        <dbReference type="Proteomes" id="UP000655225"/>
    </source>
</evidence>
<feature type="compositionally biased region" description="Polar residues" evidence="1">
    <location>
        <begin position="77"/>
        <end position="90"/>
    </location>
</feature>
<organism evidence="3 4">
    <name type="scientific">Tetracentron sinense</name>
    <name type="common">Spur-leaf</name>
    <dbReference type="NCBI Taxonomy" id="13715"/>
    <lineage>
        <taxon>Eukaryota</taxon>
        <taxon>Viridiplantae</taxon>
        <taxon>Streptophyta</taxon>
        <taxon>Embryophyta</taxon>
        <taxon>Tracheophyta</taxon>
        <taxon>Spermatophyta</taxon>
        <taxon>Magnoliopsida</taxon>
        <taxon>Trochodendrales</taxon>
        <taxon>Trochodendraceae</taxon>
        <taxon>Tetracentron</taxon>
    </lineage>
</organism>
<dbReference type="InterPro" id="IPR038837">
    <property type="entry name" value="tRNA_ligase_1"/>
</dbReference>
<dbReference type="InterPro" id="IPR015965">
    <property type="entry name" value="tRNA_lig_PDEase"/>
</dbReference>
<dbReference type="EMBL" id="JABCRI010000007">
    <property type="protein sequence ID" value="KAF8403059.1"/>
    <property type="molecule type" value="Genomic_DNA"/>
</dbReference>
<proteinExistence type="predicted"/>
<dbReference type="Proteomes" id="UP000655225">
    <property type="component" value="Unassembled WGS sequence"/>
</dbReference>
<feature type="region of interest" description="Disordered" evidence="1">
    <location>
        <begin position="751"/>
        <end position="771"/>
    </location>
</feature>
<dbReference type="AlphaFoldDB" id="A0A834Z7J6"/>
<name>A0A834Z7J6_TETSI</name>
<reference evidence="3 4" key="1">
    <citation type="submission" date="2020-04" db="EMBL/GenBank/DDBJ databases">
        <title>Plant Genome Project.</title>
        <authorList>
            <person name="Zhang R.-G."/>
        </authorList>
    </citation>
    <scope>NUCLEOTIDE SEQUENCE [LARGE SCALE GENOMIC DNA]</scope>
    <source>
        <strain evidence="3">YNK0</strain>
        <tissue evidence="3">Leaf</tissue>
    </source>
</reference>
<accession>A0A834Z7J6</accession>
<evidence type="ECO:0000256" key="1">
    <source>
        <dbReference type="SAM" id="MobiDB-lite"/>
    </source>
</evidence>
<gene>
    <name evidence="3" type="ORF">HHK36_011153</name>
</gene>
<evidence type="ECO:0000313" key="3">
    <source>
        <dbReference type="EMBL" id="KAF8403059.1"/>
    </source>
</evidence>
<dbReference type="PANTHER" id="PTHR35460:SF1">
    <property type="entry name" value="TRNA LIGASE 1"/>
    <property type="match status" value="1"/>
</dbReference>
<dbReference type="GO" id="GO:0003972">
    <property type="term" value="F:RNA ligase (ATP) activity"/>
    <property type="evidence" value="ECO:0007669"/>
    <property type="project" value="InterPro"/>
</dbReference>
<sequence>MSASQRILYIFAIKTFSSAPKPKSFLFNRSPSLSSPARLAVDHSLRLGSSVFGLSMENLQEGTGMRELRWKEKPKPNRSSPTMEDTSSATEAITNRINELSIAENRGQIRIPVPPIQFGSVPLENQAPVKSHKVIWKPMSYATLSGVTAVEVETSAPDRKAVDIQVYGAETASAEKNSAGLSKLFKGPLGADFSVDNFTYSLAQIRATFYPKFENEKSDQEIRMRIIEMVSNGLATLEVSLKHSGSLFMYAGHEGGAYAKNSYGNIYTAVGVFVLGRMFREAWGTIARKKQEEFNAFLESNRMCISMELVTAVLGDHGQRPREDYVVVTAVTELGNGKPKFYSTPDIIAFCRKWRLPTNHVWLFSTRKSVTSFFAAYDALCEEGTATPVCKALDEVADISVPGSKDHVKVQGEILEGLVARIVSRESSKHMEQVLEDFPPPPSDGVSHDLGQSLREICAANRSDEKQQIKALLQSTGTSFCPDYSDWFGAGDDHLRNADRSFFSKFLQAHPADFSTTKLQEMIRLMREKRFPAAFKCYYNFHKIDSVSSDNLHFKMVIHVHSDSAFRRYQKEMRYRPGLWPLYRGFFVDIILFKADKERAAEIAKDSNIVKNANGSCSTSGTDGLADEDANLMIKLKFLTYKLRTFLIRNGLSILFKEGPAAYKAYYLRQMKTWGTSAGKQRELSKMLDEWAAYIRQKRGNKQLSSSIYLSEAEPFLEKYAKSSPENRALIGSAGNLVRAEDFLAIVEGSKDEEGDLDTEREVAPSSPSPTINDTVPKYEGLIVFFPGKILCYGALYASILMPTMECPHPGIPGCAKSALCKEILSAPGGLEDDRPVHTLMGDLIKGKYWQKVADECRKKPYAIMLADKNAPNEEVWRQIEDMCRSTGASAVPVIPDSEGTDSNPFSLDALSVFMFRVLLRVNHPGNLDKASPNAGYVLLMFYHLYEGKSRREFESELVDRFGSLVKMPVLKSDRCPLPDPVKSILEEGINLYKLHTSRHGRLESTKGSYAKDWTKWEKRLRDILLANADYLNSCQVPFDYAVKQVLEQLRDVAKGDYTTPSTEKRKFGTIVFAAVTLPVTEIRSLLYKLAEKNPKVEGFLKDKDMENCLKKAHITLAHKRSHGVTTVASYAVFLQQKVPVELTALLFSDKLAALEARLGYVGSEKINSKNQWPHVTIWTSEGVAAKEANTLPQLLSEGKASRIDIDPPITTSGTLDFY</sequence>
<feature type="region of interest" description="Disordered" evidence="1">
    <location>
        <begin position="68"/>
        <end position="90"/>
    </location>
</feature>
<keyword evidence="4" id="KW-1185">Reference proteome</keyword>
<evidence type="ECO:0000259" key="2">
    <source>
        <dbReference type="Pfam" id="PF08302"/>
    </source>
</evidence>
<dbReference type="Pfam" id="PF08302">
    <property type="entry name" value="tRNA_lig_CPD"/>
    <property type="match status" value="1"/>
</dbReference>
<protein>
    <recommendedName>
        <fullName evidence="2">tRNA ligase phosphodiesterase domain-containing protein</fullName>
    </recommendedName>
</protein>
<feature type="domain" description="tRNA ligase phosphodiesterase" evidence="2">
    <location>
        <begin position="1059"/>
        <end position="1200"/>
    </location>
</feature>
<dbReference type="GO" id="GO:0005524">
    <property type="term" value="F:ATP binding"/>
    <property type="evidence" value="ECO:0007669"/>
    <property type="project" value="InterPro"/>
</dbReference>